<sequence length="226" mass="24938">MSTNSSLDGRPEWKRQDQSLRQPESFLKNYLGNLSQRRPTVSSTIKVSSPVVKKKLDKDSDDDLLVSCVDAVKGFQKDPVTNATLIVYEESVGAVIHNKLDSALEGLDINIFSNHHDDSVIFQKKRQTTDDCDNDTTIPYVDDHSFYQSSPIHSQINPFVTPRAKPTLPTSIRPLRPSIVQKPVIPSSLSNKPAPVAVNPLLQTPQQFASLYPKLPTSTSATASIA</sequence>
<name>A0A6J8AZY6_MYTCO</name>
<keyword evidence="3" id="KW-1185">Reference proteome</keyword>
<evidence type="ECO:0000256" key="1">
    <source>
        <dbReference type="SAM" id="MobiDB-lite"/>
    </source>
</evidence>
<dbReference type="Proteomes" id="UP000507470">
    <property type="component" value="Unassembled WGS sequence"/>
</dbReference>
<dbReference type="AlphaFoldDB" id="A0A6J8AZY6"/>
<protein>
    <submittedName>
        <fullName evidence="2">Uncharacterized protein</fullName>
    </submittedName>
</protein>
<reference evidence="2 3" key="1">
    <citation type="submission" date="2020-06" db="EMBL/GenBank/DDBJ databases">
        <authorList>
            <person name="Li R."/>
            <person name="Bekaert M."/>
        </authorList>
    </citation>
    <scope>NUCLEOTIDE SEQUENCE [LARGE SCALE GENOMIC DNA]</scope>
    <source>
        <strain evidence="3">wild</strain>
    </source>
</reference>
<evidence type="ECO:0000313" key="2">
    <source>
        <dbReference type="EMBL" id="CAC5376465.1"/>
    </source>
</evidence>
<accession>A0A6J8AZY6</accession>
<proteinExistence type="predicted"/>
<feature type="region of interest" description="Disordered" evidence="1">
    <location>
        <begin position="1"/>
        <end position="21"/>
    </location>
</feature>
<dbReference type="EMBL" id="CACVKT020002189">
    <property type="protein sequence ID" value="CAC5376465.1"/>
    <property type="molecule type" value="Genomic_DNA"/>
</dbReference>
<evidence type="ECO:0000313" key="3">
    <source>
        <dbReference type="Proteomes" id="UP000507470"/>
    </source>
</evidence>
<organism evidence="2 3">
    <name type="scientific">Mytilus coruscus</name>
    <name type="common">Sea mussel</name>
    <dbReference type="NCBI Taxonomy" id="42192"/>
    <lineage>
        <taxon>Eukaryota</taxon>
        <taxon>Metazoa</taxon>
        <taxon>Spiralia</taxon>
        <taxon>Lophotrochozoa</taxon>
        <taxon>Mollusca</taxon>
        <taxon>Bivalvia</taxon>
        <taxon>Autobranchia</taxon>
        <taxon>Pteriomorphia</taxon>
        <taxon>Mytilida</taxon>
        <taxon>Mytiloidea</taxon>
        <taxon>Mytilidae</taxon>
        <taxon>Mytilinae</taxon>
        <taxon>Mytilus</taxon>
    </lineage>
</organism>
<feature type="compositionally biased region" description="Basic and acidic residues" evidence="1">
    <location>
        <begin position="9"/>
        <end position="18"/>
    </location>
</feature>
<gene>
    <name evidence="2" type="ORF">MCOR_13108</name>
</gene>